<evidence type="ECO:0000313" key="2">
    <source>
        <dbReference type="Proteomes" id="UP000027473"/>
    </source>
</evidence>
<comment type="caution">
    <text evidence="1">The sequence shown here is derived from an EMBL/GenBank/DDBJ whole genome shotgun (WGS) entry which is preliminary data.</text>
</comment>
<dbReference type="RefSeq" id="WP_159428431.1">
    <property type="nucleotide sequence ID" value="NZ_JAAC01000062.1"/>
</dbReference>
<proteinExistence type="predicted"/>
<evidence type="ECO:0000313" key="1">
    <source>
        <dbReference type="EMBL" id="KDE63816.1"/>
    </source>
</evidence>
<dbReference type="Proteomes" id="UP000027473">
    <property type="component" value="Unassembled WGS sequence"/>
</dbReference>
<dbReference type="AlphaFoldDB" id="A0AB73BY54"/>
<name>A0AB73BY54_9FUSO</name>
<reference evidence="1 2" key="1">
    <citation type="submission" date="2014-01" db="EMBL/GenBank/DDBJ databases">
        <title>Comparative genomics of Fusobacterium necrophorum wild isolates.</title>
        <authorList>
            <person name="Kittichotirat W."/>
            <person name="Bumgarner R.E."/>
            <person name="Lawrence P."/>
        </authorList>
    </citation>
    <scope>NUCLEOTIDE SEQUENCE [LARGE SCALE GENOMIC DNA]</scope>
    <source>
        <strain evidence="1 2">BL</strain>
    </source>
</reference>
<sequence>MYDMYCIDGQYYDYIGDDGKFAKLENRSTGTQIYMKIEDLWEYEC</sequence>
<gene>
    <name evidence="1" type="ORF">FUSO3_04520</name>
</gene>
<organism evidence="1 2">
    <name type="scientific">Fusobacterium necrophorum BL</name>
    <dbReference type="NCBI Taxonomy" id="1441732"/>
    <lineage>
        <taxon>Bacteria</taxon>
        <taxon>Fusobacteriati</taxon>
        <taxon>Fusobacteriota</taxon>
        <taxon>Fusobacteriia</taxon>
        <taxon>Fusobacteriales</taxon>
        <taxon>Fusobacteriaceae</taxon>
        <taxon>Fusobacterium</taxon>
    </lineage>
</organism>
<protein>
    <submittedName>
        <fullName evidence="1">Uncharacterized protein</fullName>
    </submittedName>
</protein>
<dbReference type="EMBL" id="JAAC01000062">
    <property type="protein sequence ID" value="KDE63816.1"/>
    <property type="molecule type" value="Genomic_DNA"/>
</dbReference>
<accession>A0AB73BY54</accession>